<feature type="region of interest" description="Disordered" evidence="1">
    <location>
        <begin position="28"/>
        <end position="50"/>
    </location>
</feature>
<evidence type="ECO:0000256" key="2">
    <source>
        <dbReference type="SAM" id="SignalP"/>
    </source>
</evidence>
<comment type="caution">
    <text evidence="3">The sequence shown here is derived from an EMBL/GenBank/DDBJ whole genome shotgun (WGS) entry which is preliminary data.</text>
</comment>
<dbReference type="EMBL" id="QWLV01000001">
    <property type="protein sequence ID" value="RHW18644.1"/>
    <property type="molecule type" value="Genomic_DNA"/>
</dbReference>
<dbReference type="PROSITE" id="PS51257">
    <property type="entry name" value="PROKAR_LIPOPROTEIN"/>
    <property type="match status" value="1"/>
</dbReference>
<evidence type="ECO:0000256" key="1">
    <source>
        <dbReference type="SAM" id="MobiDB-lite"/>
    </source>
</evidence>
<proteinExistence type="predicted"/>
<sequence>MGMRLFPIAFVLALAACAPEAADKAESGNAAAPVSQPPPAAPAEPARAPATETALTADGWGPLRIGMSRAEIEAALGGDADPAAVGGPDPEACDQFRPARAPQGMLVMVEDGKLARISLVRDADIATDRGISLGDDAARVRAAYGDAIGATPHAYLHPEGGYLTVWARGGGGEDVRDPAARGIRYEIGEDDRVTAIHAGGPAIQHVEGCL</sequence>
<keyword evidence="4" id="KW-1185">Reference proteome</keyword>
<gene>
    <name evidence="3" type="ORF">D1610_00260</name>
</gene>
<reference evidence="3 4" key="1">
    <citation type="submission" date="2018-08" db="EMBL/GenBank/DDBJ databases">
        <title>The multiple taxonomic identification of Sphingomonas gilva.</title>
        <authorList>
            <person name="Zhu D."/>
            <person name="Zheng S."/>
        </authorList>
    </citation>
    <scope>NUCLEOTIDE SEQUENCE [LARGE SCALE GENOMIC DNA]</scope>
    <source>
        <strain evidence="3 4">ZDH117</strain>
    </source>
</reference>
<organism evidence="3 4">
    <name type="scientific">Sphingomonas gilva</name>
    <dbReference type="NCBI Taxonomy" id="2305907"/>
    <lineage>
        <taxon>Bacteria</taxon>
        <taxon>Pseudomonadati</taxon>
        <taxon>Pseudomonadota</taxon>
        <taxon>Alphaproteobacteria</taxon>
        <taxon>Sphingomonadales</taxon>
        <taxon>Sphingomonadaceae</taxon>
        <taxon>Sphingomonas</taxon>
    </lineage>
</organism>
<dbReference type="Proteomes" id="UP000266693">
    <property type="component" value="Unassembled WGS sequence"/>
</dbReference>
<dbReference type="OrthoDB" id="8224439at2"/>
<evidence type="ECO:0000313" key="3">
    <source>
        <dbReference type="EMBL" id="RHW18644.1"/>
    </source>
</evidence>
<feature type="chain" id="PRO_5017294130" evidence="2">
    <location>
        <begin position="22"/>
        <end position="210"/>
    </location>
</feature>
<evidence type="ECO:0000313" key="4">
    <source>
        <dbReference type="Proteomes" id="UP000266693"/>
    </source>
</evidence>
<keyword evidence="2" id="KW-0732">Signal</keyword>
<protein>
    <submittedName>
        <fullName evidence="3">Uncharacterized protein</fullName>
    </submittedName>
</protein>
<dbReference type="AlphaFoldDB" id="A0A396RPX9"/>
<feature type="signal peptide" evidence="2">
    <location>
        <begin position="1"/>
        <end position="21"/>
    </location>
</feature>
<accession>A0A396RPX9</accession>
<name>A0A396RPX9_9SPHN</name>